<keyword evidence="3" id="KW-0547">Nucleotide-binding</keyword>
<dbReference type="FunFam" id="3.40.50.300:FF:000032">
    <property type="entry name" value="Export ABC transporter ATP-binding protein"/>
    <property type="match status" value="1"/>
</dbReference>
<feature type="domain" description="ABC transporter" evidence="5">
    <location>
        <begin position="5"/>
        <end position="226"/>
    </location>
</feature>
<comment type="caution">
    <text evidence="6">The sequence shown here is derived from an EMBL/GenBank/DDBJ whole genome shotgun (WGS) entry which is preliminary data.</text>
</comment>
<evidence type="ECO:0000256" key="2">
    <source>
        <dbReference type="ARBA" id="ARBA00022448"/>
    </source>
</evidence>
<dbReference type="SUPFAM" id="SSF52540">
    <property type="entry name" value="P-loop containing nucleoside triphosphate hydrolases"/>
    <property type="match status" value="1"/>
</dbReference>
<keyword evidence="4" id="KW-0067">ATP-binding</keyword>
<dbReference type="GO" id="GO:0022857">
    <property type="term" value="F:transmembrane transporter activity"/>
    <property type="evidence" value="ECO:0007669"/>
    <property type="project" value="TreeGrafter"/>
</dbReference>
<keyword evidence="2" id="KW-0813">Transport</keyword>
<protein>
    <submittedName>
        <fullName evidence="6">ABC transporter</fullName>
    </submittedName>
</protein>
<dbReference type="InterPro" id="IPR003593">
    <property type="entry name" value="AAA+_ATPase"/>
</dbReference>
<dbReference type="InterPro" id="IPR015854">
    <property type="entry name" value="ABC_transpr_LolD-like"/>
</dbReference>
<proteinExistence type="inferred from homology"/>
<dbReference type="CDD" id="cd03255">
    <property type="entry name" value="ABC_MJ0796_LolCDE_FtsE"/>
    <property type="match status" value="1"/>
</dbReference>
<dbReference type="InterPro" id="IPR017871">
    <property type="entry name" value="ABC_transporter-like_CS"/>
</dbReference>
<dbReference type="PROSITE" id="PS00211">
    <property type="entry name" value="ABC_TRANSPORTER_1"/>
    <property type="match status" value="1"/>
</dbReference>
<dbReference type="Proteomes" id="UP000019102">
    <property type="component" value="Unassembled WGS sequence"/>
</dbReference>
<name>W4VF55_9BACI</name>
<reference evidence="6 7" key="1">
    <citation type="journal article" date="2014" name="Genome Announc.">
        <title>Draft Genome Sequence of the Boron-Tolerant and Moderately Halotolerant Bacterium Gracilibacillus boraciitolerans JCM 21714T.</title>
        <authorList>
            <person name="Ahmed I."/>
            <person name="Oshima K."/>
            <person name="Suda W."/>
            <person name="Kitamura K."/>
            <person name="Iida T."/>
            <person name="Ohmori Y."/>
            <person name="Fujiwara T."/>
            <person name="Hattori M."/>
            <person name="Ohkuma M."/>
        </authorList>
    </citation>
    <scope>NUCLEOTIDE SEQUENCE [LARGE SCALE GENOMIC DNA]</scope>
    <source>
        <strain evidence="6 7">JCM 21714</strain>
    </source>
</reference>
<dbReference type="Gene3D" id="3.40.50.300">
    <property type="entry name" value="P-loop containing nucleotide triphosphate hydrolases"/>
    <property type="match status" value="1"/>
</dbReference>
<dbReference type="InterPro" id="IPR027417">
    <property type="entry name" value="P-loop_NTPase"/>
</dbReference>
<evidence type="ECO:0000313" key="7">
    <source>
        <dbReference type="Proteomes" id="UP000019102"/>
    </source>
</evidence>
<dbReference type="SMART" id="SM00382">
    <property type="entry name" value="AAA"/>
    <property type="match status" value="1"/>
</dbReference>
<dbReference type="Pfam" id="PF00005">
    <property type="entry name" value="ABC_tran"/>
    <property type="match status" value="1"/>
</dbReference>
<evidence type="ECO:0000313" key="6">
    <source>
        <dbReference type="EMBL" id="GAE92025.1"/>
    </source>
</evidence>
<dbReference type="STRING" id="1298598.JCM21714_1002"/>
<dbReference type="GO" id="GO:0005886">
    <property type="term" value="C:plasma membrane"/>
    <property type="evidence" value="ECO:0007669"/>
    <property type="project" value="TreeGrafter"/>
</dbReference>
<evidence type="ECO:0000259" key="5">
    <source>
        <dbReference type="PROSITE" id="PS50893"/>
    </source>
</evidence>
<dbReference type="PANTHER" id="PTHR24220">
    <property type="entry name" value="IMPORT ATP-BINDING PROTEIN"/>
    <property type="match status" value="1"/>
</dbReference>
<comment type="similarity">
    <text evidence="1">Belongs to the ABC transporter superfamily.</text>
</comment>
<evidence type="ECO:0000256" key="1">
    <source>
        <dbReference type="ARBA" id="ARBA00005417"/>
    </source>
</evidence>
<dbReference type="InterPro" id="IPR017911">
    <property type="entry name" value="MacB-like_ATP-bd"/>
</dbReference>
<dbReference type="OrthoDB" id="9791546at2"/>
<dbReference type="GO" id="GO:0005524">
    <property type="term" value="F:ATP binding"/>
    <property type="evidence" value="ECO:0007669"/>
    <property type="project" value="UniProtKB-KW"/>
</dbReference>
<dbReference type="InterPro" id="IPR003439">
    <property type="entry name" value="ABC_transporter-like_ATP-bd"/>
</dbReference>
<gene>
    <name evidence="6" type="ORF">JCM21714_1002</name>
</gene>
<dbReference type="GO" id="GO:0098796">
    <property type="term" value="C:membrane protein complex"/>
    <property type="evidence" value="ECO:0007669"/>
    <property type="project" value="UniProtKB-ARBA"/>
</dbReference>
<sequence>MKPILKVQHVAKSFGKGNKEIQVLQNVNLAINESSLTALKGRSGSGKTTLLNLIGTLDKPSEGKIYFQDNEISQYSEKQSSELRRLNFGIIFQSYGLIPLLTVAENIEFGLRITDVPRKEWKKRIEESIDLVGLTKRVKHRPYELSGGEQQRVAIARAIAPKPSLILADEPTAELDSYMAFRMIQVFQELTQNDKITILMTTHDPGILEMLDDVYALEAGKLADDY</sequence>
<keyword evidence="7" id="KW-1185">Reference proteome</keyword>
<accession>W4VF55</accession>
<evidence type="ECO:0000256" key="4">
    <source>
        <dbReference type="ARBA" id="ARBA00022840"/>
    </source>
</evidence>
<evidence type="ECO:0000256" key="3">
    <source>
        <dbReference type="ARBA" id="ARBA00022741"/>
    </source>
</evidence>
<dbReference type="PROSITE" id="PS50893">
    <property type="entry name" value="ABC_TRANSPORTER_2"/>
    <property type="match status" value="1"/>
</dbReference>
<dbReference type="GO" id="GO:0016887">
    <property type="term" value="F:ATP hydrolysis activity"/>
    <property type="evidence" value="ECO:0007669"/>
    <property type="project" value="InterPro"/>
</dbReference>
<dbReference type="AlphaFoldDB" id="W4VF55"/>
<organism evidence="6 7">
    <name type="scientific">Gracilibacillus boraciitolerans JCM 21714</name>
    <dbReference type="NCBI Taxonomy" id="1298598"/>
    <lineage>
        <taxon>Bacteria</taxon>
        <taxon>Bacillati</taxon>
        <taxon>Bacillota</taxon>
        <taxon>Bacilli</taxon>
        <taxon>Bacillales</taxon>
        <taxon>Bacillaceae</taxon>
        <taxon>Gracilibacillus</taxon>
    </lineage>
</organism>
<dbReference type="EMBL" id="BAVS01000002">
    <property type="protein sequence ID" value="GAE92025.1"/>
    <property type="molecule type" value="Genomic_DNA"/>
</dbReference>
<dbReference type="eggNOG" id="COG1136">
    <property type="taxonomic scope" value="Bacteria"/>
</dbReference>
<dbReference type="RefSeq" id="WP_035721962.1">
    <property type="nucleotide sequence ID" value="NZ_BAVS01000002.1"/>
</dbReference>